<keyword evidence="1" id="KW-0479">Metal-binding</keyword>
<keyword evidence="5" id="KW-0143">Chaperone</keyword>
<keyword evidence="3" id="KW-0863">Zinc-finger</keyword>
<proteinExistence type="predicted"/>
<dbReference type="Pfam" id="PF01556">
    <property type="entry name" value="DnaJ_C"/>
    <property type="match status" value="1"/>
</dbReference>
<reference evidence="7" key="1">
    <citation type="journal article" date="2020" name="Nature">
        <title>Giant virus diversity and host interactions through global metagenomics.</title>
        <authorList>
            <person name="Schulz F."/>
            <person name="Roux S."/>
            <person name="Paez-Espino D."/>
            <person name="Jungbluth S."/>
            <person name="Walsh D.A."/>
            <person name="Denef V.J."/>
            <person name="McMahon K.D."/>
            <person name="Konstantinidis K.T."/>
            <person name="Eloe-Fadrosh E.A."/>
            <person name="Kyrpides N.C."/>
            <person name="Woyke T."/>
        </authorList>
    </citation>
    <scope>NUCLEOTIDE SEQUENCE</scope>
    <source>
        <strain evidence="7">GVMAG-S-ERX555943-30</strain>
    </source>
</reference>
<dbReference type="InterPro" id="IPR051339">
    <property type="entry name" value="DnaJ_subfamily_B"/>
</dbReference>
<dbReference type="SMART" id="SM00271">
    <property type="entry name" value="DnaJ"/>
    <property type="match status" value="1"/>
</dbReference>
<organism evidence="7">
    <name type="scientific">viral metagenome</name>
    <dbReference type="NCBI Taxonomy" id="1070528"/>
    <lineage>
        <taxon>unclassified sequences</taxon>
        <taxon>metagenomes</taxon>
        <taxon>organismal metagenomes</taxon>
    </lineage>
</organism>
<dbReference type="Pfam" id="PF00226">
    <property type="entry name" value="DnaJ"/>
    <property type="match status" value="1"/>
</dbReference>
<dbReference type="InterPro" id="IPR036869">
    <property type="entry name" value="J_dom_sf"/>
</dbReference>
<dbReference type="InterPro" id="IPR002939">
    <property type="entry name" value="DnaJ_C"/>
</dbReference>
<dbReference type="GO" id="GO:0051087">
    <property type="term" value="F:protein-folding chaperone binding"/>
    <property type="evidence" value="ECO:0007669"/>
    <property type="project" value="TreeGrafter"/>
</dbReference>
<dbReference type="FunFam" id="2.60.260.20:FF:000003">
    <property type="entry name" value="DnaJ subfamily A member 2"/>
    <property type="match status" value="1"/>
</dbReference>
<name>A0A6C0AU38_9ZZZZ</name>
<evidence type="ECO:0000256" key="4">
    <source>
        <dbReference type="ARBA" id="ARBA00022833"/>
    </source>
</evidence>
<dbReference type="GO" id="GO:0051082">
    <property type="term" value="F:unfolded protein binding"/>
    <property type="evidence" value="ECO:0007669"/>
    <property type="project" value="InterPro"/>
</dbReference>
<dbReference type="SUPFAM" id="SSF49493">
    <property type="entry name" value="HSP40/DnaJ peptide-binding domain"/>
    <property type="match status" value="2"/>
</dbReference>
<dbReference type="GO" id="GO:0006457">
    <property type="term" value="P:protein folding"/>
    <property type="evidence" value="ECO:0007669"/>
    <property type="project" value="InterPro"/>
</dbReference>
<dbReference type="SUPFAM" id="SSF46565">
    <property type="entry name" value="Chaperone J-domain"/>
    <property type="match status" value="1"/>
</dbReference>
<dbReference type="PANTHER" id="PTHR24078">
    <property type="entry name" value="DNAJ HOMOLOG SUBFAMILY C MEMBER"/>
    <property type="match status" value="1"/>
</dbReference>
<dbReference type="CDD" id="cd06257">
    <property type="entry name" value="DnaJ"/>
    <property type="match status" value="1"/>
</dbReference>
<dbReference type="InterPro" id="IPR001623">
    <property type="entry name" value="DnaJ_domain"/>
</dbReference>
<sequence length="291" mass="33226">MSHYKTLGVPKTASNDEIKKAYRALSLKYHPDRNNTPEAKEKIRLVNEAYETLGDVNKRKEYDIRNGPRNTNFQQNNPFANLNQDHIFKAFFNGANNVNSNIRVFQNGRPVNINGRPEDIQQKVRITIQQSFHGASVPIEINRYILQDNERTTEQETFYVSIPQGVDNNEILILKDKGNMRNGIKSDVKIVIQLENNSLFKRKGLDLLYTCKLSLKEALCGFSHEIEHLSGKKLAISTRNNPSVINPGSERVFQNYGLVRGVVKGSLIIHFEVEFPASIDEENRTKLSELL</sequence>
<evidence type="ECO:0000256" key="5">
    <source>
        <dbReference type="ARBA" id="ARBA00023186"/>
    </source>
</evidence>
<accession>A0A6C0AU38</accession>
<dbReference type="PROSITE" id="PS50076">
    <property type="entry name" value="DNAJ_2"/>
    <property type="match status" value="1"/>
</dbReference>
<evidence type="ECO:0000256" key="1">
    <source>
        <dbReference type="ARBA" id="ARBA00022723"/>
    </source>
</evidence>
<keyword evidence="2" id="KW-0677">Repeat</keyword>
<evidence type="ECO:0000256" key="3">
    <source>
        <dbReference type="ARBA" id="ARBA00022771"/>
    </source>
</evidence>
<keyword evidence="4" id="KW-0862">Zinc</keyword>
<dbReference type="InterPro" id="IPR008971">
    <property type="entry name" value="HSP40/DnaJ_pept-bd"/>
</dbReference>
<dbReference type="Gene3D" id="1.10.287.110">
    <property type="entry name" value="DnaJ domain"/>
    <property type="match status" value="1"/>
</dbReference>
<dbReference type="GO" id="GO:0005829">
    <property type="term" value="C:cytosol"/>
    <property type="evidence" value="ECO:0007669"/>
    <property type="project" value="TreeGrafter"/>
</dbReference>
<feature type="domain" description="J" evidence="6">
    <location>
        <begin position="2"/>
        <end position="66"/>
    </location>
</feature>
<protein>
    <recommendedName>
        <fullName evidence="6">J domain-containing protein</fullName>
    </recommendedName>
</protein>
<evidence type="ECO:0000313" key="7">
    <source>
        <dbReference type="EMBL" id="QHS83459.1"/>
    </source>
</evidence>
<dbReference type="CDD" id="cd10747">
    <property type="entry name" value="DnaJ_C"/>
    <property type="match status" value="1"/>
</dbReference>
<dbReference type="Gene3D" id="2.60.260.20">
    <property type="entry name" value="Urease metallochaperone UreE, N-terminal domain"/>
    <property type="match status" value="2"/>
</dbReference>
<evidence type="ECO:0000256" key="2">
    <source>
        <dbReference type="ARBA" id="ARBA00022737"/>
    </source>
</evidence>
<dbReference type="PANTHER" id="PTHR24078:SF553">
    <property type="entry name" value="DNAJ HOMOLOG SUBFAMILY B MEMBER 5"/>
    <property type="match status" value="1"/>
</dbReference>
<evidence type="ECO:0000259" key="6">
    <source>
        <dbReference type="PROSITE" id="PS50076"/>
    </source>
</evidence>
<dbReference type="PRINTS" id="PR00625">
    <property type="entry name" value="JDOMAIN"/>
</dbReference>
<dbReference type="AlphaFoldDB" id="A0A6C0AU38"/>
<dbReference type="EMBL" id="MN738756">
    <property type="protein sequence ID" value="QHS83459.1"/>
    <property type="molecule type" value="Genomic_DNA"/>
</dbReference>
<dbReference type="GO" id="GO:0008270">
    <property type="term" value="F:zinc ion binding"/>
    <property type="evidence" value="ECO:0007669"/>
    <property type="project" value="UniProtKB-KW"/>
</dbReference>